<evidence type="ECO:0000313" key="2">
    <source>
        <dbReference type="Proteomes" id="UP000091956"/>
    </source>
</evidence>
<dbReference type="EMBL" id="KV460213">
    <property type="protein sequence ID" value="OBT99323.1"/>
    <property type="molecule type" value="Genomic_DNA"/>
</dbReference>
<dbReference type="AlphaFoldDB" id="A0A1B8GU13"/>
<organism evidence="1 2">
    <name type="scientific">Pseudogymnoascus verrucosus</name>
    <dbReference type="NCBI Taxonomy" id="342668"/>
    <lineage>
        <taxon>Eukaryota</taxon>
        <taxon>Fungi</taxon>
        <taxon>Dikarya</taxon>
        <taxon>Ascomycota</taxon>
        <taxon>Pezizomycotina</taxon>
        <taxon>Leotiomycetes</taxon>
        <taxon>Thelebolales</taxon>
        <taxon>Thelebolaceae</taxon>
        <taxon>Pseudogymnoascus</taxon>
    </lineage>
</organism>
<name>A0A1B8GU13_9PEZI</name>
<reference evidence="1 2" key="1">
    <citation type="submission" date="2016-03" db="EMBL/GenBank/DDBJ databases">
        <title>Comparative genomics of Pseudogymnoascus destructans, the fungus causing white-nose syndrome of bats.</title>
        <authorList>
            <person name="Palmer J.M."/>
            <person name="Drees K.P."/>
            <person name="Foster J.T."/>
            <person name="Lindner D.L."/>
        </authorList>
    </citation>
    <scope>NUCLEOTIDE SEQUENCE [LARGE SCALE GENOMIC DNA]</scope>
    <source>
        <strain evidence="1 2">UAMH 10579</strain>
    </source>
</reference>
<evidence type="ECO:0000313" key="1">
    <source>
        <dbReference type="EMBL" id="OBT99323.1"/>
    </source>
</evidence>
<proteinExistence type="predicted"/>
<dbReference type="SUPFAM" id="SSF53850">
    <property type="entry name" value="Periplasmic binding protein-like II"/>
    <property type="match status" value="1"/>
</dbReference>
<dbReference type="Proteomes" id="UP000091956">
    <property type="component" value="Unassembled WGS sequence"/>
</dbReference>
<dbReference type="GeneID" id="28836061"/>
<sequence>MAEVSLSFACGLYDRVNALYTGEIKAAGIDLDFVVVNHPRVLFDNQSKSGGPAYDSSELSASEYITRYAAGDRTWVAIPVFPSRLFRHGFIVVNTNKIKTPRDLNGAKFGVQLYTMTAAVWIRGLLEEELGVDTNSIEWIEGSLSSATSYGKASVLPGVSIVTNTSGKSLDELLVEGSIDAVIGAETPPSLGKVAHIQRLFPDVKKEEKQYYLKHGIFPIMHLVVIQRDIWEKNKHVAKNLFDALNESKNIALDRMRFLSALRYMLPWLPTELEEIKEVFGDDPWPYGLEENRKTLETLVRYLFNQGLIKQKPSLTELFVPV</sequence>
<reference evidence="2" key="2">
    <citation type="journal article" date="2018" name="Nat. Commun.">
        <title>Extreme sensitivity to ultraviolet light in the fungal pathogen causing white-nose syndrome of bats.</title>
        <authorList>
            <person name="Palmer J.M."/>
            <person name="Drees K.P."/>
            <person name="Foster J.T."/>
            <person name="Lindner D.L."/>
        </authorList>
    </citation>
    <scope>NUCLEOTIDE SEQUENCE [LARGE SCALE GENOMIC DNA]</scope>
    <source>
        <strain evidence="2">UAMH 10579</strain>
    </source>
</reference>
<gene>
    <name evidence="1" type="ORF">VE01_02675</name>
</gene>
<accession>A0A1B8GU13</accession>
<dbReference type="Gene3D" id="3.40.190.10">
    <property type="entry name" value="Periplasmic binding protein-like II"/>
    <property type="match status" value="1"/>
</dbReference>
<keyword evidence="2" id="KW-1185">Reference proteome</keyword>
<dbReference type="RefSeq" id="XP_018133056.1">
    <property type="nucleotide sequence ID" value="XM_018272182.2"/>
</dbReference>
<protein>
    <recommendedName>
        <fullName evidence="3">SsuA/THI5-like domain-containing protein</fullName>
    </recommendedName>
</protein>
<evidence type="ECO:0008006" key="3">
    <source>
        <dbReference type="Google" id="ProtNLM"/>
    </source>
</evidence>
<dbReference type="OrthoDB" id="2093528at2759"/>